<dbReference type="SUPFAM" id="SSF51430">
    <property type="entry name" value="NAD(P)-linked oxidoreductase"/>
    <property type="match status" value="1"/>
</dbReference>
<dbReference type="Gene3D" id="3.20.20.100">
    <property type="entry name" value="NADP-dependent oxidoreductase domain"/>
    <property type="match status" value="1"/>
</dbReference>
<dbReference type="RefSeq" id="WP_324276745.1">
    <property type="nucleotide sequence ID" value="NZ_CP141261.1"/>
</dbReference>
<dbReference type="InterPro" id="IPR036812">
    <property type="entry name" value="NAD(P)_OxRdtase_dom_sf"/>
</dbReference>
<dbReference type="EMBL" id="CP141261">
    <property type="protein sequence ID" value="WRL65423.1"/>
    <property type="molecule type" value="Genomic_DNA"/>
</dbReference>
<protein>
    <submittedName>
        <fullName evidence="1">Uncharacterized protein</fullName>
    </submittedName>
</protein>
<organism evidence="1 2">
    <name type="scientific">Blastococcus brunescens</name>
    <dbReference type="NCBI Taxonomy" id="1564165"/>
    <lineage>
        <taxon>Bacteria</taxon>
        <taxon>Bacillati</taxon>
        <taxon>Actinomycetota</taxon>
        <taxon>Actinomycetes</taxon>
        <taxon>Geodermatophilales</taxon>
        <taxon>Geodermatophilaceae</taxon>
        <taxon>Blastococcus</taxon>
    </lineage>
</organism>
<accession>A0ABZ1B6D4</accession>
<keyword evidence="2" id="KW-1185">Reference proteome</keyword>
<gene>
    <name evidence="1" type="ORF">U6N30_07305</name>
</gene>
<reference evidence="1 2" key="1">
    <citation type="submission" date="2023-12" db="EMBL/GenBank/DDBJ databases">
        <title>Blastococcus brunescens sp. nov., an actonobacterium isolated from sandstone collected in sahara desert.</title>
        <authorList>
            <person name="Gtari M."/>
            <person name="Ghodhbane F."/>
        </authorList>
    </citation>
    <scope>NUCLEOTIDE SEQUENCE [LARGE SCALE GENOMIC DNA]</scope>
    <source>
        <strain evidence="1 2">BMG 8361</strain>
    </source>
</reference>
<evidence type="ECO:0000313" key="1">
    <source>
        <dbReference type="EMBL" id="WRL65423.1"/>
    </source>
</evidence>
<proteinExistence type="predicted"/>
<sequence>MGQTLGETIGNGRATVLRFLEEGDRARGRPVRYIGSSNHAGWQLSKALGVSERHGYQRFIAQQIHYTLQAREAE</sequence>
<name>A0ABZ1B6D4_9ACTN</name>
<dbReference type="Proteomes" id="UP001324287">
    <property type="component" value="Chromosome"/>
</dbReference>
<evidence type="ECO:0000313" key="2">
    <source>
        <dbReference type="Proteomes" id="UP001324287"/>
    </source>
</evidence>